<protein>
    <recommendedName>
        <fullName evidence="34">Fatty-acid amide hydrolase 1</fullName>
        <ecNumber evidence="3">3.5.1.99</ecNumber>
    </recommendedName>
    <alternativeName>
        <fullName evidence="37">Anandamide amidohydrolase 1</fullName>
    </alternativeName>
    <alternativeName>
        <fullName evidence="35">Fatty acid ester hydrolase</fullName>
    </alternativeName>
    <alternativeName>
        <fullName evidence="36">Oleamide hydrolase 1</fullName>
    </alternativeName>
</protein>
<evidence type="ECO:0000256" key="17">
    <source>
        <dbReference type="ARBA" id="ARBA00051200"/>
    </source>
</evidence>
<evidence type="ECO:0000256" key="24">
    <source>
        <dbReference type="ARBA" id="ARBA00052337"/>
    </source>
</evidence>
<evidence type="ECO:0000256" key="26">
    <source>
        <dbReference type="ARBA" id="ARBA00052458"/>
    </source>
</evidence>
<feature type="binding site" evidence="39">
    <location>
        <position position="209"/>
    </location>
    <ligand>
        <name>substrate</name>
    </ligand>
</feature>
<evidence type="ECO:0000256" key="15">
    <source>
        <dbReference type="ARBA" id="ARBA00050766"/>
    </source>
</evidence>
<evidence type="ECO:0000256" key="29">
    <source>
        <dbReference type="ARBA" id="ARBA00052634"/>
    </source>
</evidence>
<feature type="binding site" evidence="39">
    <location>
        <position position="183"/>
    </location>
    <ligand>
        <name>substrate</name>
    </ligand>
</feature>
<evidence type="ECO:0000256" key="22">
    <source>
        <dbReference type="ARBA" id="ARBA00051914"/>
    </source>
</evidence>
<dbReference type="PIRSF" id="PIRSF001221">
    <property type="entry name" value="Amidase_fungi"/>
    <property type="match status" value="1"/>
</dbReference>
<dbReference type="InterPro" id="IPR052096">
    <property type="entry name" value="Endocannabinoid_amidase"/>
</dbReference>
<evidence type="ECO:0000256" key="14">
    <source>
        <dbReference type="ARBA" id="ARBA00050481"/>
    </source>
</evidence>
<comment type="catalytic activity">
    <reaction evidence="26">
        <text>N-docosanoyl-ethanolamine + H2O = docosanoate + ethanolamine</text>
        <dbReference type="Rhea" id="RHEA:63128"/>
        <dbReference type="ChEBI" id="CHEBI:15377"/>
        <dbReference type="ChEBI" id="CHEBI:23858"/>
        <dbReference type="ChEBI" id="CHEBI:57603"/>
        <dbReference type="ChEBI" id="CHEBI:146186"/>
    </reaction>
    <physiologicalReaction direction="left-to-right" evidence="26">
        <dbReference type="Rhea" id="RHEA:63129"/>
    </physiologicalReaction>
</comment>
<evidence type="ECO:0000256" key="11">
    <source>
        <dbReference type="ARBA" id="ARBA00048606"/>
    </source>
</evidence>
<feature type="active site" description="Charge relay system" evidence="38">
    <location>
        <position position="209"/>
    </location>
</feature>
<evidence type="ECO:0000256" key="33">
    <source>
        <dbReference type="ARBA" id="ARBA00052906"/>
    </source>
</evidence>
<evidence type="ECO:0000256" key="10">
    <source>
        <dbReference type="ARBA" id="ARBA00048052"/>
    </source>
</evidence>
<evidence type="ECO:0000256" key="39">
    <source>
        <dbReference type="PIRSR" id="PIRSR001221-2"/>
    </source>
</evidence>
<evidence type="ECO:0000256" key="2">
    <source>
        <dbReference type="ARBA" id="ARBA00009199"/>
    </source>
</evidence>
<evidence type="ECO:0000256" key="34">
    <source>
        <dbReference type="ARBA" id="ARBA00073178"/>
    </source>
</evidence>
<dbReference type="PANTHER" id="PTHR45847">
    <property type="entry name" value="FATTY ACID AMIDE HYDROLASE"/>
    <property type="match status" value="1"/>
</dbReference>
<evidence type="ECO:0000256" key="18">
    <source>
        <dbReference type="ARBA" id="ARBA00051311"/>
    </source>
</evidence>
<evidence type="ECO:0000256" key="5">
    <source>
        <dbReference type="ARBA" id="ARBA00022801"/>
    </source>
</evidence>
<evidence type="ECO:0000313" key="42">
    <source>
        <dbReference type="Proteomes" id="UP000520962"/>
    </source>
</evidence>
<comment type="catalytic activity">
    <reaction evidence="31">
        <text>(11Z,14Z,17Z)-eicosatrienamide + H2O = (11Z,14Z,17Z)-eicosatrienoate + NH4(+)</text>
        <dbReference type="Rhea" id="RHEA:63000"/>
        <dbReference type="ChEBI" id="CHEBI:15377"/>
        <dbReference type="ChEBI" id="CHEBI:28938"/>
        <dbReference type="ChEBI" id="CHEBI:77223"/>
        <dbReference type="ChEBI" id="CHEBI:146164"/>
    </reaction>
    <physiologicalReaction direction="left-to-right" evidence="31">
        <dbReference type="Rhea" id="RHEA:63001"/>
    </physiologicalReaction>
</comment>
<comment type="catalytic activity">
    <reaction evidence="8">
        <text>(9Z)-octadecenoate + glycine = N-(9Z-octadecenoyl)glycine + H2O</text>
        <dbReference type="Rhea" id="RHEA:51316"/>
        <dbReference type="ChEBI" id="CHEBI:15377"/>
        <dbReference type="ChEBI" id="CHEBI:30823"/>
        <dbReference type="ChEBI" id="CHEBI:57305"/>
        <dbReference type="ChEBI" id="CHEBI:133992"/>
    </reaction>
    <physiologicalReaction direction="right-to-left" evidence="8">
        <dbReference type="Rhea" id="RHEA:51318"/>
    </physiologicalReaction>
</comment>
<comment type="catalytic activity">
    <reaction evidence="9">
        <text>2-(5Z,8Z,11Z,14Z-eicosatetraenoyl)-glycerol + H2O = glycerol + (5Z,8Z,11Z,14Z)-eicosatetraenoate + H(+)</text>
        <dbReference type="Rhea" id="RHEA:26132"/>
        <dbReference type="ChEBI" id="CHEBI:15377"/>
        <dbReference type="ChEBI" id="CHEBI:15378"/>
        <dbReference type="ChEBI" id="CHEBI:17754"/>
        <dbReference type="ChEBI" id="CHEBI:32395"/>
        <dbReference type="ChEBI" id="CHEBI:52392"/>
    </reaction>
    <physiologicalReaction direction="left-to-right" evidence="9">
        <dbReference type="Rhea" id="RHEA:26133"/>
    </physiologicalReaction>
</comment>
<keyword evidence="42" id="KW-1185">Reference proteome</keyword>
<feature type="domain" description="Amidase" evidence="40">
    <location>
        <begin position="85"/>
        <end position="565"/>
    </location>
</feature>
<comment type="catalytic activity">
    <reaction evidence="13">
        <text>(11Z,14Z)-eicosadienamide + H2O = (11Z,14Z)-eicosadienoate + NH4(+)</text>
        <dbReference type="Rhea" id="RHEA:63004"/>
        <dbReference type="ChEBI" id="CHEBI:15377"/>
        <dbReference type="ChEBI" id="CHEBI:28938"/>
        <dbReference type="ChEBI" id="CHEBI:77220"/>
        <dbReference type="ChEBI" id="CHEBI:146165"/>
    </reaction>
    <physiologicalReaction direction="left-to-right" evidence="13">
        <dbReference type="Rhea" id="RHEA:63005"/>
    </physiologicalReaction>
</comment>
<comment type="catalytic activity">
    <reaction evidence="20">
        <text>N-octadecanoyl ethanolamine + H2O = octadecanoate + ethanolamine</text>
        <dbReference type="Rhea" id="RHEA:63124"/>
        <dbReference type="ChEBI" id="CHEBI:15377"/>
        <dbReference type="ChEBI" id="CHEBI:25629"/>
        <dbReference type="ChEBI" id="CHEBI:57603"/>
        <dbReference type="ChEBI" id="CHEBI:85299"/>
    </reaction>
    <physiologicalReaction direction="left-to-right" evidence="20">
        <dbReference type="Rhea" id="RHEA:63125"/>
    </physiologicalReaction>
</comment>
<comment type="catalytic activity">
    <reaction evidence="33">
        <text>(15Z)-tetracosenamide + H2O = (15Z)-tetracosenoate + NH4(+)</text>
        <dbReference type="Rhea" id="RHEA:63028"/>
        <dbReference type="ChEBI" id="CHEBI:15377"/>
        <dbReference type="ChEBI" id="CHEBI:28938"/>
        <dbReference type="ChEBI" id="CHEBI:32392"/>
        <dbReference type="ChEBI" id="CHEBI:146166"/>
    </reaction>
    <physiologicalReaction direction="left-to-right" evidence="33">
        <dbReference type="Rhea" id="RHEA:63029"/>
    </physiologicalReaction>
</comment>
<comment type="catalytic activity">
    <reaction evidence="22">
        <text>N-docosanoyl-taurine + H2O = docosanoate + taurine</text>
        <dbReference type="Rhea" id="RHEA:63156"/>
        <dbReference type="ChEBI" id="CHEBI:15377"/>
        <dbReference type="ChEBI" id="CHEBI:23858"/>
        <dbReference type="ChEBI" id="CHEBI:146196"/>
        <dbReference type="ChEBI" id="CHEBI:507393"/>
    </reaction>
    <physiologicalReaction direction="left-to-right" evidence="22">
        <dbReference type="Rhea" id="RHEA:63157"/>
    </physiologicalReaction>
</comment>
<accession>A0A7L0IIH9</accession>
<keyword evidence="6" id="KW-0442">Lipid degradation</keyword>
<sequence>TSAALTLLGGSVAAVVVWKCLGKKMIQKKMEEARKTRDEGLKKMAKAVQQFREQVPNVQTDAILSLPLLELGERLREGSLSPKTVLYTYLQKALEVNQQTNCLRHFIPECEEQLQEIQRQEEKGLLYGIPVSIKDHIGHKGHLSTCGLVRCLDTLMKEDSVLVKVLKRQGAIPFAMTNVPQSLFSYDCSNPIFGQTLNPFNHQKSPGGSSGGEGALIAGGGSILGIGSDVGGSIRLPSSFCGLCGLKPTAERLRWVPGVWHIHLLNVGICSCPIPVPCALGPMARDVDSLALCMRALLCEEMFGLDPTVPPIPFNEEVYCSSTPLRVGYYDTDGYFPLPPCMRRAVKETRSALQAAGHQLVPFSPPRIPYVMTELYLKTFFADGGRAWLDVFTGDIVDPSVKPQVNSCKIPRLVKKLLALLLKPLVTIPPPLKDVAMISTCRSVKEMWNHHHQIQVYRSEFITQWKELHLDVVLCPVLGPAFTTGYPGKLLTAISSTMLYNILNFPAGVVPVSAVTEADEEELKLYEGCCDDPWDRKLKQAVSGAVGMPVAVQCVALPWQEELCLRFMKEVETLSREK</sequence>
<evidence type="ECO:0000256" key="8">
    <source>
        <dbReference type="ARBA" id="ARBA00047450"/>
    </source>
</evidence>
<comment type="catalytic activity">
    <reaction evidence="16">
        <text>N-(15Z-tetracosenoyl)-ethanolamine + H2O = (15Z)-tetracosenoate + ethanolamine</text>
        <dbReference type="Rhea" id="RHEA:63144"/>
        <dbReference type="ChEBI" id="CHEBI:15377"/>
        <dbReference type="ChEBI" id="CHEBI:32392"/>
        <dbReference type="ChEBI" id="CHEBI:57603"/>
        <dbReference type="ChEBI" id="CHEBI:146187"/>
    </reaction>
    <physiologicalReaction direction="left-to-right" evidence="16">
        <dbReference type="Rhea" id="RHEA:63145"/>
    </physiologicalReaction>
</comment>
<evidence type="ECO:0000256" key="21">
    <source>
        <dbReference type="ARBA" id="ARBA00051492"/>
    </source>
</evidence>
<evidence type="ECO:0000256" key="37">
    <source>
        <dbReference type="ARBA" id="ARBA00077216"/>
    </source>
</evidence>
<feature type="non-terminal residue" evidence="41">
    <location>
        <position position="1"/>
    </location>
</feature>
<dbReference type="Gene3D" id="3.90.1300.10">
    <property type="entry name" value="Amidase signature (AS) domain"/>
    <property type="match status" value="1"/>
</dbReference>
<comment type="catalytic activity">
    <reaction evidence="32">
        <text>(8Z,11Z,14Z)-eicosatrienamide + H2O = (8Z,11Z,14Z)-eicosatrienoate + NH4(+)</text>
        <dbReference type="Rhea" id="RHEA:62996"/>
        <dbReference type="ChEBI" id="CHEBI:15377"/>
        <dbReference type="ChEBI" id="CHEBI:28938"/>
        <dbReference type="ChEBI" id="CHEBI:71589"/>
        <dbReference type="ChEBI" id="CHEBI:146163"/>
    </reaction>
    <physiologicalReaction direction="left-to-right" evidence="32">
        <dbReference type="Rhea" id="RHEA:62997"/>
    </physiologicalReaction>
</comment>
<evidence type="ECO:0000256" key="3">
    <source>
        <dbReference type="ARBA" id="ARBA00012112"/>
    </source>
</evidence>
<dbReference type="EC" id="3.5.1.99" evidence="3"/>
<dbReference type="InterPro" id="IPR023631">
    <property type="entry name" value="Amidase_dom"/>
</dbReference>
<evidence type="ECO:0000256" key="1">
    <source>
        <dbReference type="ARBA" id="ARBA00000208"/>
    </source>
</evidence>
<comment type="catalytic activity">
    <reaction evidence="18">
        <text>(11Z)-eicosenamide + H2O = (11Z)-eicosenoate + NH4(+)</text>
        <dbReference type="Rhea" id="RHEA:63120"/>
        <dbReference type="ChEBI" id="CHEBI:15377"/>
        <dbReference type="ChEBI" id="CHEBI:28938"/>
        <dbReference type="ChEBI" id="CHEBI:32426"/>
        <dbReference type="ChEBI" id="CHEBI:146167"/>
    </reaction>
    <physiologicalReaction direction="left-to-right" evidence="18">
        <dbReference type="Rhea" id="RHEA:63121"/>
    </physiologicalReaction>
</comment>
<evidence type="ECO:0000256" key="27">
    <source>
        <dbReference type="ARBA" id="ARBA00052512"/>
    </source>
</evidence>
<evidence type="ECO:0000256" key="12">
    <source>
        <dbReference type="ARBA" id="ARBA00050294"/>
    </source>
</evidence>
<comment type="catalytic activity">
    <reaction evidence="24">
        <text>(9Z,12Z,15Z)-octadecatrienamide + H2O = (9Z,12Z,15Z)-octadecatrienoate + NH4(+)</text>
        <dbReference type="Rhea" id="RHEA:62976"/>
        <dbReference type="ChEBI" id="CHEBI:15377"/>
        <dbReference type="ChEBI" id="CHEBI:28938"/>
        <dbReference type="ChEBI" id="CHEBI:32387"/>
        <dbReference type="ChEBI" id="CHEBI:142684"/>
    </reaction>
    <physiologicalReaction direction="left-to-right" evidence="24">
        <dbReference type="Rhea" id="RHEA:62977"/>
    </physiologicalReaction>
</comment>
<dbReference type="Pfam" id="PF01425">
    <property type="entry name" value="Amidase"/>
    <property type="match status" value="1"/>
</dbReference>
<comment type="catalytic activity">
    <reaction evidence="15">
        <text>tetradecamide + H2O = tetradecanoate + NH4(+)</text>
        <dbReference type="Rhea" id="RHEA:62992"/>
        <dbReference type="ChEBI" id="CHEBI:15377"/>
        <dbReference type="ChEBI" id="CHEBI:28938"/>
        <dbReference type="ChEBI" id="CHEBI:30807"/>
        <dbReference type="ChEBI" id="CHEBI:137125"/>
    </reaction>
    <physiologicalReaction direction="left-to-right" evidence="15">
        <dbReference type="Rhea" id="RHEA:62993"/>
    </physiologicalReaction>
</comment>
<comment type="caution">
    <text evidence="41">The sequence shown here is derived from an EMBL/GenBank/DDBJ whole genome shotgun (WGS) entry which is preliminary data.</text>
</comment>
<evidence type="ECO:0000313" key="41">
    <source>
        <dbReference type="EMBL" id="NXK32101.1"/>
    </source>
</evidence>
<comment type="catalytic activity">
    <reaction evidence="14">
        <text>1-O-methyl-(5Z,8Z,11Z,14Z)-eicosatetraenoate + H2O = methanol + (5Z,8Z,11Z,14Z)-eicosatetraenoate + H(+)</text>
        <dbReference type="Rhea" id="RHEA:63052"/>
        <dbReference type="ChEBI" id="CHEBI:15377"/>
        <dbReference type="ChEBI" id="CHEBI:15378"/>
        <dbReference type="ChEBI" id="CHEBI:17790"/>
        <dbReference type="ChEBI" id="CHEBI:32395"/>
        <dbReference type="ChEBI" id="CHEBI:78033"/>
    </reaction>
    <physiologicalReaction direction="left-to-right" evidence="14">
        <dbReference type="Rhea" id="RHEA:63053"/>
    </physiologicalReaction>
</comment>
<comment type="catalytic activity">
    <reaction evidence="17">
        <text>(5Z,8Z,11Z,14Z)-eicosatetraenamide + H2O = (5Z,8Z,11Z,14Z)-eicosatetraenoate + NH4(+)</text>
        <dbReference type="Rhea" id="RHEA:63016"/>
        <dbReference type="ChEBI" id="CHEBI:15377"/>
        <dbReference type="ChEBI" id="CHEBI:28938"/>
        <dbReference type="ChEBI" id="CHEBI:32395"/>
        <dbReference type="ChEBI" id="CHEBI:137830"/>
    </reaction>
    <physiologicalReaction direction="left-to-right" evidence="17">
        <dbReference type="Rhea" id="RHEA:63017"/>
    </physiologicalReaction>
</comment>
<dbReference type="FunFam" id="3.90.1300.10:FF:000001">
    <property type="entry name" value="Fatty-acid amide hydrolase 1"/>
    <property type="match status" value="1"/>
</dbReference>
<comment type="catalytic activity">
    <reaction evidence="21">
        <text>N-tetracosanoyl-taurine + H2O = tetracosanoate + taurine</text>
        <dbReference type="Rhea" id="RHEA:63140"/>
        <dbReference type="ChEBI" id="CHEBI:15377"/>
        <dbReference type="ChEBI" id="CHEBI:31014"/>
        <dbReference type="ChEBI" id="CHEBI:132049"/>
        <dbReference type="ChEBI" id="CHEBI:507393"/>
    </reaction>
    <physiologicalReaction direction="left-to-right" evidence="21">
        <dbReference type="Rhea" id="RHEA:63141"/>
    </physiologicalReaction>
</comment>
<evidence type="ECO:0000256" key="28">
    <source>
        <dbReference type="ARBA" id="ARBA00052514"/>
    </source>
</evidence>
<evidence type="ECO:0000256" key="7">
    <source>
        <dbReference type="ARBA" id="ARBA00023098"/>
    </source>
</evidence>
<dbReference type="Proteomes" id="UP000520962">
    <property type="component" value="Unassembled WGS sequence"/>
</dbReference>
<dbReference type="GO" id="GO:0004040">
    <property type="term" value="F:amidase activity"/>
    <property type="evidence" value="ECO:0007669"/>
    <property type="project" value="TreeGrafter"/>
</dbReference>
<evidence type="ECO:0000259" key="40">
    <source>
        <dbReference type="Pfam" id="PF01425"/>
    </source>
</evidence>
<comment type="catalytic activity">
    <reaction evidence="29">
        <text>N-tricosanoyl-taurine + H2O = tricosanoate + taurine</text>
        <dbReference type="Rhea" id="RHEA:63164"/>
        <dbReference type="ChEBI" id="CHEBI:15377"/>
        <dbReference type="ChEBI" id="CHEBI:79007"/>
        <dbReference type="ChEBI" id="CHEBI:146197"/>
        <dbReference type="ChEBI" id="CHEBI:507393"/>
    </reaction>
    <physiologicalReaction direction="left-to-right" evidence="29">
        <dbReference type="Rhea" id="RHEA:63165"/>
    </physiologicalReaction>
</comment>
<comment type="catalytic activity">
    <reaction evidence="25">
        <text>(9Z,12Z)-octadecadienamide + H2O = (9Z,12Z)-octadecadienoate + NH4(+)</text>
        <dbReference type="Rhea" id="RHEA:63020"/>
        <dbReference type="ChEBI" id="CHEBI:15377"/>
        <dbReference type="ChEBI" id="CHEBI:28938"/>
        <dbReference type="ChEBI" id="CHEBI:30245"/>
        <dbReference type="ChEBI" id="CHEBI:82984"/>
    </reaction>
    <physiologicalReaction direction="left-to-right" evidence="25">
        <dbReference type="Rhea" id="RHEA:63021"/>
    </physiologicalReaction>
</comment>
<comment type="catalytic activity">
    <reaction evidence="1">
        <text>(9Z)-octadecenamide + H2O = (9Z)-octadecenoate + NH4(+)</text>
        <dbReference type="Rhea" id="RHEA:26506"/>
        <dbReference type="ChEBI" id="CHEBI:15377"/>
        <dbReference type="ChEBI" id="CHEBI:28938"/>
        <dbReference type="ChEBI" id="CHEBI:30823"/>
        <dbReference type="ChEBI" id="CHEBI:116314"/>
        <dbReference type="EC" id="3.5.1.99"/>
    </reaction>
    <physiologicalReaction direction="left-to-right" evidence="1">
        <dbReference type="Rhea" id="RHEA:26507"/>
    </physiologicalReaction>
</comment>
<dbReference type="AlphaFoldDB" id="A0A7L0IIH9"/>
<evidence type="ECO:0000256" key="6">
    <source>
        <dbReference type="ARBA" id="ARBA00022963"/>
    </source>
</evidence>
<evidence type="ECO:0000256" key="9">
    <source>
        <dbReference type="ARBA" id="ARBA00047476"/>
    </source>
</evidence>
<evidence type="ECO:0000256" key="35">
    <source>
        <dbReference type="ARBA" id="ARBA00077111"/>
    </source>
</evidence>
<dbReference type="SUPFAM" id="SSF75304">
    <property type="entry name" value="Amidase signature (AS) enzymes"/>
    <property type="match status" value="1"/>
</dbReference>
<feature type="non-terminal residue" evidence="41">
    <location>
        <position position="578"/>
    </location>
</feature>
<comment type="catalytic activity">
    <reaction evidence="27">
        <text>(6Z)-octadecenamide + H2O = (6Z)-octadecenoate + NH4(+)</text>
        <dbReference type="Rhea" id="RHEA:63008"/>
        <dbReference type="ChEBI" id="CHEBI:15377"/>
        <dbReference type="ChEBI" id="CHEBI:28938"/>
        <dbReference type="ChEBI" id="CHEBI:32375"/>
        <dbReference type="ChEBI" id="CHEBI:146168"/>
    </reaction>
    <physiologicalReaction direction="left-to-right" evidence="27">
        <dbReference type="Rhea" id="RHEA:63009"/>
    </physiologicalReaction>
</comment>
<evidence type="ECO:0000256" key="23">
    <source>
        <dbReference type="ARBA" id="ARBA00052289"/>
    </source>
</evidence>
<evidence type="ECO:0000256" key="25">
    <source>
        <dbReference type="ARBA" id="ARBA00052426"/>
    </source>
</evidence>
<evidence type="ECO:0000256" key="4">
    <source>
        <dbReference type="ARBA" id="ARBA00022553"/>
    </source>
</evidence>
<gene>
    <name evidence="41" type="primary">Faah_0</name>
    <name evidence="41" type="ORF">PIPCHL_R12247</name>
</gene>
<feature type="binding site" evidence="39">
    <location>
        <begin position="230"/>
        <end position="233"/>
    </location>
    <ligand>
        <name>substrate</name>
    </ligand>
</feature>
<evidence type="ECO:0000256" key="31">
    <source>
        <dbReference type="ARBA" id="ARBA00052818"/>
    </source>
</evidence>
<comment type="catalytic activity">
    <reaction evidence="23">
        <text>N-(9Z-octadecenoyl)-taurine + H2O = taurine + (9Z)-octadecenoate</text>
        <dbReference type="Rhea" id="RHEA:63148"/>
        <dbReference type="ChEBI" id="CHEBI:15377"/>
        <dbReference type="ChEBI" id="CHEBI:30823"/>
        <dbReference type="ChEBI" id="CHEBI:146191"/>
        <dbReference type="ChEBI" id="CHEBI:507393"/>
    </reaction>
    <physiologicalReaction direction="left-to-right" evidence="23">
        <dbReference type="Rhea" id="RHEA:63149"/>
    </physiologicalReaction>
</comment>
<comment type="similarity">
    <text evidence="2">Belongs to the amidase family.</text>
</comment>
<evidence type="ECO:0000256" key="36">
    <source>
        <dbReference type="ARBA" id="ARBA00077157"/>
    </source>
</evidence>
<evidence type="ECO:0000256" key="16">
    <source>
        <dbReference type="ARBA" id="ARBA00050992"/>
    </source>
</evidence>
<organism evidence="41 42">
    <name type="scientific">Piprites chloris</name>
    <name type="common">Wing-barred manakin</name>
    <dbReference type="NCBI Taxonomy" id="114369"/>
    <lineage>
        <taxon>Eukaryota</taxon>
        <taxon>Metazoa</taxon>
        <taxon>Chordata</taxon>
        <taxon>Craniata</taxon>
        <taxon>Vertebrata</taxon>
        <taxon>Euteleostomi</taxon>
        <taxon>Archelosauria</taxon>
        <taxon>Archosauria</taxon>
        <taxon>Dinosauria</taxon>
        <taxon>Saurischia</taxon>
        <taxon>Theropoda</taxon>
        <taxon>Coelurosauria</taxon>
        <taxon>Aves</taxon>
        <taxon>Neognathae</taxon>
        <taxon>Neoaves</taxon>
        <taxon>Telluraves</taxon>
        <taxon>Australaves</taxon>
        <taxon>Passeriformes</taxon>
        <taxon>Pipridae</taxon>
        <taxon>Piprites</taxon>
    </lineage>
</organism>
<evidence type="ECO:0000256" key="30">
    <source>
        <dbReference type="ARBA" id="ARBA00052709"/>
    </source>
</evidence>
<comment type="catalytic activity">
    <reaction evidence="30">
        <text>N-(5Z,8Z,11Z,14Z)-eicosatetraenoyl-glycine + H2O = (5Z,8Z,11Z,14Z)-eicosatetraenoate + glycine</text>
        <dbReference type="Rhea" id="RHEA:64108"/>
        <dbReference type="ChEBI" id="CHEBI:15377"/>
        <dbReference type="ChEBI" id="CHEBI:32395"/>
        <dbReference type="ChEBI" id="CHEBI:57305"/>
        <dbReference type="ChEBI" id="CHEBI:59002"/>
    </reaction>
    <physiologicalReaction direction="left-to-right" evidence="30">
        <dbReference type="Rhea" id="RHEA:64109"/>
    </physiologicalReaction>
</comment>
<comment type="catalytic activity">
    <reaction evidence="10">
        <text>N-(9Z-octadecenoyl) ethanolamine + H2O = ethanolamine + (9Z)-octadecenoate</text>
        <dbReference type="Rhea" id="RHEA:45060"/>
        <dbReference type="ChEBI" id="CHEBI:15377"/>
        <dbReference type="ChEBI" id="CHEBI:30823"/>
        <dbReference type="ChEBI" id="CHEBI:57603"/>
        <dbReference type="ChEBI" id="CHEBI:71466"/>
    </reaction>
    <physiologicalReaction direction="left-to-right" evidence="10">
        <dbReference type="Rhea" id="RHEA:45061"/>
    </physiologicalReaction>
</comment>
<evidence type="ECO:0000256" key="38">
    <source>
        <dbReference type="PIRSR" id="PIRSR001221-1"/>
    </source>
</evidence>
<comment type="catalytic activity">
    <reaction evidence="19">
        <text>N-(9Z-hexadecenoyl) ethanolamine + H2O = (9Z)-hexadecenoate + ethanolamine</text>
        <dbReference type="Rhea" id="RHEA:35563"/>
        <dbReference type="ChEBI" id="CHEBI:15377"/>
        <dbReference type="ChEBI" id="CHEBI:32372"/>
        <dbReference type="ChEBI" id="CHEBI:57603"/>
        <dbReference type="ChEBI" id="CHEBI:71465"/>
    </reaction>
    <physiologicalReaction direction="left-to-right" evidence="19">
        <dbReference type="Rhea" id="RHEA:35564"/>
    </physiologicalReaction>
</comment>
<dbReference type="InterPro" id="IPR036928">
    <property type="entry name" value="AS_sf"/>
</dbReference>
<dbReference type="GO" id="GO:0017064">
    <property type="term" value="F:fatty acid amide hydrolase activity"/>
    <property type="evidence" value="ECO:0007669"/>
    <property type="project" value="UniProtKB-EC"/>
</dbReference>
<evidence type="ECO:0000256" key="32">
    <source>
        <dbReference type="ARBA" id="ARBA00052857"/>
    </source>
</evidence>
<keyword evidence="5 41" id="KW-0378">Hydrolase</keyword>
<comment type="catalytic activity">
    <reaction evidence="12">
        <text>N-(5Z,8Z,11Z,14Z-eicosatetraenoyl)-L-serine + H2O = (5Z,8Z,11Z,14Z)-eicosatetraenoate + L-serine</text>
        <dbReference type="Rhea" id="RHEA:64116"/>
        <dbReference type="ChEBI" id="CHEBI:15377"/>
        <dbReference type="ChEBI" id="CHEBI:32395"/>
        <dbReference type="ChEBI" id="CHEBI:33384"/>
        <dbReference type="ChEBI" id="CHEBI:149697"/>
    </reaction>
    <physiologicalReaction direction="left-to-right" evidence="12">
        <dbReference type="Rhea" id="RHEA:64117"/>
    </physiologicalReaction>
</comment>
<name>A0A7L0IIH9_PIPCL</name>
<dbReference type="GO" id="GO:0009062">
    <property type="term" value="P:fatty acid catabolic process"/>
    <property type="evidence" value="ECO:0007669"/>
    <property type="project" value="TreeGrafter"/>
</dbReference>
<proteinExistence type="inferred from homology"/>
<keyword evidence="7" id="KW-0443">Lipid metabolism</keyword>
<comment type="catalytic activity">
    <reaction evidence="11">
        <text>N-(5Z,8Z,11Z,14Z-eicosatetraenoyl)-ethanolamine + H2O = ethanolamine + (5Z,8Z,11Z,14Z)-eicosatetraenoate</text>
        <dbReference type="Rhea" id="RHEA:26136"/>
        <dbReference type="ChEBI" id="CHEBI:2700"/>
        <dbReference type="ChEBI" id="CHEBI:15377"/>
        <dbReference type="ChEBI" id="CHEBI:32395"/>
        <dbReference type="ChEBI" id="CHEBI:57603"/>
        <dbReference type="EC" id="3.5.1.99"/>
    </reaction>
    <physiologicalReaction direction="left-to-right" evidence="11">
        <dbReference type="Rhea" id="RHEA:26137"/>
    </physiologicalReaction>
</comment>
<feature type="active site" description="Charge relay system" evidence="38">
    <location>
        <position position="134"/>
    </location>
</feature>
<evidence type="ECO:0000256" key="19">
    <source>
        <dbReference type="ARBA" id="ARBA00051346"/>
    </source>
</evidence>
<comment type="catalytic activity">
    <reaction evidence="28">
        <text>N-(15Z-tetracosenoyl)-taurine + H2O = (15Z)-tetracosenoate + taurine</text>
        <dbReference type="Rhea" id="RHEA:63160"/>
        <dbReference type="ChEBI" id="CHEBI:15377"/>
        <dbReference type="ChEBI" id="CHEBI:32392"/>
        <dbReference type="ChEBI" id="CHEBI:146198"/>
        <dbReference type="ChEBI" id="CHEBI:507393"/>
    </reaction>
    <physiologicalReaction direction="left-to-right" evidence="28">
        <dbReference type="Rhea" id="RHEA:63161"/>
    </physiologicalReaction>
</comment>
<keyword evidence="4" id="KW-0597">Phosphoprotein</keyword>
<evidence type="ECO:0000256" key="20">
    <source>
        <dbReference type="ARBA" id="ARBA00051454"/>
    </source>
</evidence>
<dbReference type="EMBL" id="VXAH01000045">
    <property type="protein sequence ID" value="NXK32101.1"/>
    <property type="molecule type" value="Genomic_DNA"/>
</dbReference>
<feature type="active site" description="Acyl-ester intermediate" evidence="38">
    <location>
        <position position="233"/>
    </location>
</feature>
<dbReference type="PROSITE" id="PS00571">
    <property type="entry name" value="AMIDASES"/>
    <property type="match status" value="1"/>
</dbReference>
<dbReference type="InterPro" id="IPR020556">
    <property type="entry name" value="Amidase_CS"/>
</dbReference>
<dbReference type="PANTHER" id="PTHR45847:SF12">
    <property type="entry name" value="AMIDASE DOMAIN-CONTAINING PROTEIN"/>
    <property type="match status" value="1"/>
</dbReference>
<evidence type="ECO:0000256" key="13">
    <source>
        <dbReference type="ARBA" id="ARBA00050403"/>
    </source>
</evidence>
<reference evidence="41 42" key="1">
    <citation type="submission" date="2019-09" db="EMBL/GenBank/DDBJ databases">
        <title>Bird 10,000 Genomes (B10K) Project - Family phase.</title>
        <authorList>
            <person name="Zhang G."/>
        </authorList>
    </citation>
    <scope>NUCLEOTIDE SEQUENCE [LARGE SCALE GENOMIC DNA]</scope>
    <source>
        <strain evidence="41">B10K-DU-007-02</strain>
        <tissue evidence="41">Mixed tissue sample</tissue>
    </source>
</reference>